<dbReference type="PANTHER" id="PTHR13194:SF18">
    <property type="entry name" value="COMPLEX I INTERMEDIATE-ASSOCIATED PROTEIN 30, MITOCHONDRIAL"/>
    <property type="match status" value="1"/>
</dbReference>
<keyword evidence="3" id="KW-0496">Mitochondrion</keyword>
<dbReference type="SUPFAM" id="SSF49785">
    <property type="entry name" value="Galactose-binding domain-like"/>
    <property type="match status" value="1"/>
</dbReference>
<evidence type="ECO:0000256" key="3">
    <source>
        <dbReference type="ARBA" id="ARBA00023128"/>
    </source>
</evidence>
<dbReference type="OrthoDB" id="42561at2759"/>
<dbReference type="PANTHER" id="PTHR13194">
    <property type="entry name" value="COMPLEX I INTERMEDIATE-ASSOCIATED PROTEIN 30"/>
    <property type="match status" value="1"/>
</dbReference>
<evidence type="ECO:0000313" key="6">
    <source>
        <dbReference type="Proteomes" id="UP000025227"/>
    </source>
</evidence>
<dbReference type="GO" id="GO:0032981">
    <property type="term" value="P:mitochondrial respiratory chain complex I assembly"/>
    <property type="evidence" value="ECO:0007669"/>
    <property type="project" value="TreeGrafter"/>
</dbReference>
<dbReference type="AlphaFoldDB" id="A0A7I4YTU2"/>
<dbReference type="InterPro" id="IPR008979">
    <property type="entry name" value="Galactose-bd-like_sf"/>
</dbReference>
<dbReference type="GO" id="GO:0006120">
    <property type="term" value="P:mitochondrial electron transport, NADH to ubiquinone"/>
    <property type="evidence" value="ECO:0007669"/>
    <property type="project" value="TreeGrafter"/>
</dbReference>
<dbReference type="Pfam" id="PF08547">
    <property type="entry name" value="CIA30"/>
    <property type="match status" value="1"/>
</dbReference>
<dbReference type="WBParaSite" id="HCON_00133630-00001">
    <property type="protein sequence ID" value="HCON_00133630-00001"/>
    <property type="gene ID" value="HCON_00133630"/>
</dbReference>
<keyword evidence="6" id="KW-1185">Reference proteome</keyword>
<dbReference type="InterPro" id="IPR013857">
    <property type="entry name" value="NADH-UbQ_OxRdtase-assoc_prot30"/>
</dbReference>
<feature type="domain" description="NADH:ubiquinone oxidoreductase intermediate-associated protein 30" evidence="5">
    <location>
        <begin position="142"/>
        <end position="315"/>
    </location>
</feature>
<proteinExistence type="inferred from homology"/>
<evidence type="ECO:0000259" key="5">
    <source>
        <dbReference type="Pfam" id="PF08547"/>
    </source>
</evidence>
<dbReference type="GO" id="GO:0051082">
    <property type="term" value="F:unfolded protein binding"/>
    <property type="evidence" value="ECO:0007669"/>
    <property type="project" value="TreeGrafter"/>
</dbReference>
<dbReference type="InterPro" id="IPR039131">
    <property type="entry name" value="NDUFAF1"/>
</dbReference>
<dbReference type="GO" id="GO:0005739">
    <property type="term" value="C:mitochondrion"/>
    <property type="evidence" value="ECO:0007669"/>
    <property type="project" value="UniProtKB-SubCell"/>
</dbReference>
<reference evidence="7" key="1">
    <citation type="submission" date="2020-12" db="UniProtKB">
        <authorList>
            <consortium name="WormBaseParasite"/>
        </authorList>
    </citation>
    <scope>IDENTIFICATION</scope>
    <source>
        <strain evidence="7">MHco3</strain>
    </source>
</reference>
<keyword evidence="4" id="KW-0143">Chaperone</keyword>
<protein>
    <submittedName>
        <fullName evidence="7">CIA30 domain-containing protein</fullName>
    </submittedName>
</protein>
<comment type="similarity">
    <text evidence="2">Belongs to the CIA30 family.</text>
</comment>
<name>A0A7I4YTU2_HAECO</name>
<dbReference type="OMA" id="SMKLEDR"/>
<accession>A0A7I4YTU2</accession>
<dbReference type="Proteomes" id="UP000025227">
    <property type="component" value="Unplaced"/>
</dbReference>
<evidence type="ECO:0000313" key="7">
    <source>
        <dbReference type="WBParaSite" id="HCON_00133630-00001"/>
    </source>
</evidence>
<comment type="subcellular location">
    <subcellularLocation>
        <location evidence="1">Mitochondrion</location>
    </subcellularLocation>
</comment>
<evidence type="ECO:0000256" key="2">
    <source>
        <dbReference type="ARBA" id="ARBA00007884"/>
    </source>
</evidence>
<organism evidence="6 7">
    <name type="scientific">Haemonchus contortus</name>
    <name type="common">Barber pole worm</name>
    <dbReference type="NCBI Taxonomy" id="6289"/>
    <lineage>
        <taxon>Eukaryota</taxon>
        <taxon>Metazoa</taxon>
        <taxon>Ecdysozoa</taxon>
        <taxon>Nematoda</taxon>
        <taxon>Chromadorea</taxon>
        <taxon>Rhabditida</taxon>
        <taxon>Rhabditina</taxon>
        <taxon>Rhabditomorpha</taxon>
        <taxon>Strongyloidea</taxon>
        <taxon>Trichostrongylidae</taxon>
        <taxon>Haemonchus</taxon>
    </lineage>
</organism>
<evidence type="ECO:0000256" key="4">
    <source>
        <dbReference type="ARBA" id="ARBA00023186"/>
    </source>
</evidence>
<evidence type="ECO:0000256" key="1">
    <source>
        <dbReference type="ARBA" id="ARBA00004173"/>
    </source>
</evidence>
<sequence>MLLSRCHQRIQLLDTFNQCAKFLSTARAQQDNASTSKGNSIMGMKSDLKVPEVLSKLGEKKKRFLFERRDVPMNTNFHNERNIPGYDPDFPIEEIIKDAPRIMKQQAKLLKEELSSIELTMEKKEMFEDLGGLRHDEARIEWKFDTPEAMSKWATGCDSDWNEGFSTVQLVPTDNNTALFKGNISTKIIKDGRIERAGWATMKLEDKKFLNRKKFLRSWRNYTHLLIKCRGDGRSYKVMLHAPKTIDLTWGDSFSYPLHTRGGPYWQYEKIPFSKFFHTVSGRIQDKQYRVCLEDVSSLGIVLMDRIDGDFRLELDYIGVYNDHTHLEDFAYETYVLPLWNTDGI</sequence>